<evidence type="ECO:0000313" key="2">
    <source>
        <dbReference type="EMBL" id="MFC5440289.1"/>
    </source>
</evidence>
<dbReference type="EMBL" id="JBHSMM010000001">
    <property type="protein sequence ID" value="MFC5440289.1"/>
    <property type="molecule type" value="Genomic_DNA"/>
</dbReference>
<evidence type="ECO:0000259" key="1">
    <source>
        <dbReference type="Pfam" id="PF18475"/>
    </source>
</evidence>
<dbReference type="Proteomes" id="UP001596018">
    <property type="component" value="Unassembled WGS sequence"/>
</dbReference>
<comment type="caution">
    <text evidence="2">The sequence shown here is derived from an EMBL/GenBank/DDBJ whole genome shotgun (WGS) entry which is preliminary data.</text>
</comment>
<keyword evidence="3" id="KW-1185">Reference proteome</keyword>
<feature type="domain" description="PIN-like" evidence="1">
    <location>
        <begin position="7"/>
        <end position="104"/>
    </location>
</feature>
<evidence type="ECO:0000313" key="3">
    <source>
        <dbReference type="Proteomes" id="UP001596018"/>
    </source>
</evidence>
<dbReference type="InterPro" id="IPR041494">
    <property type="entry name" value="PIN7"/>
</dbReference>
<sequence length="238" mass="25023">MGLQFFLIDFENVQPTGIGSLVPGSCRIMMFLGQNQSKVPVALSRALQPFGTDVEYLQISGSGPNAVDFHIAFYIGRLAASHPDAKFTIVSKDTGFDPLVKHLASLKIACNRSASFSGSVKSAGPTVAPAVKQATAKAAVAAKAKPAKNVVVTILPEANGGPAKTQLAAVPNEARVAEVIKRLKGLKTAKPATLNTLRSSLKSWFKPALKPDEVVSIVEALQGSRKIGVNGTKVTYTL</sequence>
<dbReference type="Pfam" id="PF18475">
    <property type="entry name" value="PIN7"/>
    <property type="match status" value="1"/>
</dbReference>
<organism evidence="2 3">
    <name type="scientific">Rhodanobacter ginsenosidimutans</name>
    <dbReference type="NCBI Taxonomy" id="490571"/>
    <lineage>
        <taxon>Bacteria</taxon>
        <taxon>Pseudomonadati</taxon>
        <taxon>Pseudomonadota</taxon>
        <taxon>Gammaproteobacteria</taxon>
        <taxon>Lysobacterales</taxon>
        <taxon>Rhodanobacteraceae</taxon>
        <taxon>Rhodanobacter</taxon>
    </lineage>
</organism>
<dbReference type="RefSeq" id="WP_377340159.1">
    <property type="nucleotide sequence ID" value="NZ_JALBWS010000012.1"/>
</dbReference>
<reference evidence="3" key="1">
    <citation type="journal article" date="2019" name="Int. J. Syst. Evol. Microbiol.">
        <title>The Global Catalogue of Microorganisms (GCM) 10K type strain sequencing project: providing services to taxonomists for standard genome sequencing and annotation.</title>
        <authorList>
            <consortium name="The Broad Institute Genomics Platform"/>
            <consortium name="The Broad Institute Genome Sequencing Center for Infectious Disease"/>
            <person name="Wu L."/>
            <person name="Ma J."/>
        </authorList>
    </citation>
    <scope>NUCLEOTIDE SEQUENCE [LARGE SCALE GENOMIC DNA]</scope>
    <source>
        <strain evidence="3">KACC 12822</strain>
    </source>
</reference>
<protein>
    <submittedName>
        <fullName evidence="2">PIN domain-containing protein</fullName>
    </submittedName>
</protein>
<proteinExistence type="predicted"/>
<name>A0ABW0JWG7_9GAMM</name>
<gene>
    <name evidence="2" type="ORF">ACFPK0_09720</name>
</gene>
<accession>A0ABW0JWG7</accession>